<sequence>MSTDGEPHVLAIGGGGFVPDGRYGVTPGPLLRYALDLTGQDRPRVCFLATALGDSTEAVARFYAAFAGVDAEVTHLALFPMPNHEDPAAHLLAQDFVYVSGGSVANLLALWRLHGLADAFAEAWRSGVVLCGQSAGALCWHVGGTTDSFGPDLRPLTDGLGLLPYACGVHYDSDGQRRPLLQRLVAEGTLPDAYAADEAVGLHYVGTEFVQAVTYVAGQGAYQVAADGAGGVKETRIEPRLLASFDEDVR</sequence>
<keyword evidence="6" id="KW-1185">Reference proteome</keyword>
<keyword evidence="2" id="KW-0645">Protease</keyword>
<proteinExistence type="inferred from homology"/>
<dbReference type="CDD" id="cd03146">
    <property type="entry name" value="GAT1_Peptidase_E"/>
    <property type="match status" value="1"/>
</dbReference>
<dbReference type="InterPro" id="IPR029062">
    <property type="entry name" value="Class_I_gatase-like"/>
</dbReference>
<protein>
    <submittedName>
        <fullName evidence="5">Peptidase E</fullName>
    </submittedName>
</protein>
<dbReference type="InterPro" id="IPR005320">
    <property type="entry name" value="Peptidase_S51"/>
</dbReference>
<evidence type="ECO:0000313" key="6">
    <source>
        <dbReference type="Proteomes" id="UP001501442"/>
    </source>
</evidence>
<keyword evidence="4" id="KW-0720">Serine protease</keyword>
<comment type="similarity">
    <text evidence="1">Belongs to the peptidase S51 family.</text>
</comment>
<dbReference type="EMBL" id="BAABHK010000003">
    <property type="protein sequence ID" value="GAA4625631.1"/>
    <property type="molecule type" value="Genomic_DNA"/>
</dbReference>
<dbReference type="Pfam" id="PF03575">
    <property type="entry name" value="Peptidase_S51"/>
    <property type="match status" value="1"/>
</dbReference>
<evidence type="ECO:0000256" key="2">
    <source>
        <dbReference type="ARBA" id="ARBA00022670"/>
    </source>
</evidence>
<reference evidence="6" key="1">
    <citation type="journal article" date="2019" name="Int. J. Syst. Evol. Microbiol.">
        <title>The Global Catalogue of Microorganisms (GCM) 10K type strain sequencing project: providing services to taxonomists for standard genome sequencing and annotation.</title>
        <authorList>
            <consortium name="The Broad Institute Genomics Platform"/>
            <consortium name="The Broad Institute Genome Sequencing Center for Infectious Disease"/>
            <person name="Wu L."/>
            <person name="Ma J."/>
        </authorList>
    </citation>
    <scope>NUCLEOTIDE SEQUENCE [LARGE SCALE GENOMIC DNA]</scope>
    <source>
        <strain evidence="6">JCM 17939</strain>
    </source>
</reference>
<comment type="caution">
    <text evidence="5">The sequence shown here is derived from an EMBL/GenBank/DDBJ whole genome shotgun (WGS) entry which is preliminary data.</text>
</comment>
<dbReference type="PANTHER" id="PTHR20842:SF0">
    <property type="entry name" value="ALPHA-ASPARTYL DIPEPTIDASE"/>
    <property type="match status" value="1"/>
</dbReference>
<dbReference type="SUPFAM" id="SSF52317">
    <property type="entry name" value="Class I glutamine amidotransferase-like"/>
    <property type="match status" value="1"/>
</dbReference>
<accession>A0ABP8U7C9</accession>
<gene>
    <name evidence="5" type="ORF">GCM10023196_030570</name>
</gene>
<dbReference type="PANTHER" id="PTHR20842">
    <property type="entry name" value="PROTEASE S51 ALPHA-ASPARTYL DIPEPTIDASE"/>
    <property type="match status" value="1"/>
</dbReference>
<keyword evidence="3" id="KW-0378">Hydrolase</keyword>
<dbReference type="Proteomes" id="UP001501442">
    <property type="component" value="Unassembled WGS sequence"/>
</dbReference>
<evidence type="ECO:0000256" key="3">
    <source>
        <dbReference type="ARBA" id="ARBA00022801"/>
    </source>
</evidence>
<evidence type="ECO:0000256" key="4">
    <source>
        <dbReference type="ARBA" id="ARBA00022825"/>
    </source>
</evidence>
<organism evidence="5 6">
    <name type="scientific">Actinoallomurus vinaceus</name>
    <dbReference type="NCBI Taxonomy" id="1080074"/>
    <lineage>
        <taxon>Bacteria</taxon>
        <taxon>Bacillati</taxon>
        <taxon>Actinomycetota</taxon>
        <taxon>Actinomycetes</taxon>
        <taxon>Streptosporangiales</taxon>
        <taxon>Thermomonosporaceae</taxon>
        <taxon>Actinoallomurus</taxon>
    </lineage>
</organism>
<evidence type="ECO:0000256" key="1">
    <source>
        <dbReference type="ARBA" id="ARBA00006534"/>
    </source>
</evidence>
<dbReference type="Gene3D" id="3.40.50.880">
    <property type="match status" value="1"/>
</dbReference>
<evidence type="ECO:0000313" key="5">
    <source>
        <dbReference type="EMBL" id="GAA4625631.1"/>
    </source>
</evidence>
<name>A0ABP8U7C9_9ACTN</name>
<dbReference type="RefSeq" id="WP_345431423.1">
    <property type="nucleotide sequence ID" value="NZ_BAABHK010000003.1"/>
</dbReference>